<proteinExistence type="predicted"/>
<accession>A0A451BC01</accession>
<sequence length="110" mass="12835">MKIVAFLYYHEIRKGRFVMEEWMKEGLLKKNLCRKSQVVHPGLSLPVMVTGRRVVAVLIFSATLSFVAIVHVLRNKASGIWPHRRAERCYEYRESTMFVYTSQRGSIAFL</sequence>
<keyword evidence="1" id="KW-1133">Transmembrane helix</keyword>
<reference evidence="2" key="1">
    <citation type="submission" date="2019-02" db="EMBL/GenBank/DDBJ databases">
        <authorList>
            <person name="Gruber-Vodicka R. H."/>
            <person name="Seah K. B. B."/>
        </authorList>
    </citation>
    <scope>NUCLEOTIDE SEQUENCE</scope>
    <source>
        <strain evidence="2">BECK_BZ198</strain>
    </source>
</reference>
<evidence type="ECO:0000256" key="1">
    <source>
        <dbReference type="SAM" id="Phobius"/>
    </source>
</evidence>
<gene>
    <name evidence="2" type="ORF">BECKMB1821H_GA0114242_103223</name>
</gene>
<keyword evidence="1" id="KW-0812">Transmembrane</keyword>
<name>A0A451BC01_9GAMM</name>
<dbReference type="EMBL" id="CAADGH010000032">
    <property type="protein sequence ID" value="VFK75814.1"/>
    <property type="molecule type" value="Genomic_DNA"/>
</dbReference>
<feature type="transmembrane region" description="Helical" evidence="1">
    <location>
        <begin position="54"/>
        <end position="73"/>
    </location>
</feature>
<keyword evidence="1" id="KW-0472">Membrane</keyword>
<organism evidence="2">
    <name type="scientific">Candidatus Kentrum sp. MB</name>
    <dbReference type="NCBI Taxonomy" id="2138164"/>
    <lineage>
        <taxon>Bacteria</taxon>
        <taxon>Pseudomonadati</taxon>
        <taxon>Pseudomonadota</taxon>
        <taxon>Gammaproteobacteria</taxon>
        <taxon>Candidatus Kentrum</taxon>
    </lineage>
</organism>
<dbReference type="AlphaFoldDB" id="A0A451BC01"/>
<protein>
    <submittedName>
        <fullName evidence="2">Uncharacterized protein</fullName>
    </submittedName>
</protein>
<evidence type="ECO:0000313" key="2">
    <source>
        <dbReference type="EMBL" id="VFK75814.1"/>
    </source>
</evidence>